<dbReference type="Proteomes" id="UP000216207">
    <property type="component" value="Unassembled WGS sequence"/>
</dbReference>
<dbReference type="RefSeq" id="WP_063608302.1">
    <property type="nucleotide sequence ID" value="NZ_CP154609.1"/>
</dbReference>
<dbReference type="Gene3D" id="1.10.10.2840">
    <property type="entry name" value="PucR C-terminal helix-turn-helix domain"/>
    <property type="match status" value="1"/>
</dbReference>
<dbReference type="InterPro" id="IPR051448">
    <property type="entry name" value="CdaR-like_regulators"/>
</dbReference>
<gene>
    <name evidence="2" type="ORF">CHH72_15090</name>
</gene>
<dbReference type="InterPro" id="IPR042070">
    <property type="entry name" value="PucR_C-HTH_sf"/>
</dbReference>
<feature type="domain" description="PucR C-terminal helix-turn-helix" evidence="1">
    <location>
        <begin position="230"/>
        <end position="280"/>
    </location>
</feature>
<protein>
    <recommendedName>
        <fullName evidence="1">PucR C-terminal helix-turn-helix domain-containing protein</fullName>
    </recommendedName>
</protein>
<evidence type="ECO:0000259" key="1">
    <source>
        <dbReference type="Pfam" id="PF13556"/>
    </source>
</evidence>
<name>A0A268NXD6_SHOCL</name>
<sequence length="287" mass="32612">MITELKTQFAHALWKPGDNLSDRWALQSESRDTVSFNRQKLTDRERLLLSLLLSEPLSPPAPQTKEENAWHAYLFGDGQQPPTEETICAVHFQLEKPLEDFAAFREAVLNTFPPYTCFVWQNSMSGMLLFPSAAEDVDLDAVVELIETDFYIGISFMVGTPVEGPKAKAAWRFESELFACCKDDQTKKKRHVLQAAEAGLAYLLKQTPSLELEKLRAHFLPQEIVDDKELVRTVRVYLLENMNSTKAAKTLHLHRNSLQYRIDKFVAVTGIDIRTFPNAAFVALLLP</sequence>
<dbReference type="EMBL" id="NPCC01000023">
    <property type="protein sequence ID" value="PAE88166.1"/>
    <property type="molecule type" value="Genomic_DNA"/>
</dbReference>
<dbReference type="Pfam" id="PF13556">
    <property type="entry name" value="HTH_30"/>
    <property type="match status" value="1"/>
</dbReference>
<comment type="caution">
    <text evidence="2">The sequence shown here is derived from an EMBL/GenBank/DDBJ whole genome shotgun (WGS) entry which is preliminary data.</text>
</comment>
<evidence type="ECO:0000313" key="3">
    <source>
        <dbReference type="Proteomes" id="UP000216207"/>
    </source>
</evidence>
<dbReference type="InterPro" id="IPR025736">
    <property type="entry name" value="PucR_C-HTH_dom"/>
</dbReference>
<evidence type="ECO:0000313" key="2">
    <source>
        <dbReference type="EMBL" id="PAE88166.1"/>
    </source>
</evidence>
<dbReference type="AlphaFoldDB" id="A0A268NXD6"/>
<organism evidence="2 3">
    <name type="scientific">Shouchella clausii</name>
    <name type="common">Alkalihalobacillus clausii</name>
    <dbReference type="NCBI Taxonomy" id="79880"/>
    <lineage>
        <taxon>Bacteria</taxon>
        <taxon>Bacillati</taxon>
        <taxon>Bacillota</taxon>
        <taxon>Bacilli</taxon>
        <taxon>Bacillales</taxon>
        <taxon>Bacillaceae</taxon>
        <taxon>Shouchella</taxon>
    </lineage>
</organism>
<reference evidence="2 3" key="1">
    <citation type="submission" date="2017-07" db="EMBL/GenBank/DDBJ databases">
        <title>Isolation and whole genome analysis of endospore-forming bacteria from heroin.</title>
        <authorList>
            <person name="Kalinowski J."/>
            <person name="Ahrens B."/>
            <person name="Al-Dilaimi A."/>
            <person name="Winkler A."/>
            <person name="Wibberg D."/>
            <person name="Schleenbecker U."/>
            <person name="Ruckert C."/>
            <person name="Wolfel R."/>
            <person name="Grass G."/>
        </authorList>
    </citation>
    <scope>NUCLEOTIDE SEQUENCE [LARGE SCALE GENOMIC DNA]</scope>
    <source>
        <strain evidence="2 3">7539</strain>
    </source>
</reference>
<proteinExistence type="predicted"/>
<dbReference type="PANTHER" id="PTHR33744:SF15">
    <property type="entry name" value="CARBOHYDRATE DIACID REGULATOR"/>
    <property type="match status" value="1"/>
</dbReference>
<dbReference type="PANTHER" id="PTHR33744">
    <property type="entry name" value="CARBOHYDRATE DIACID REGULATOR"/>
    <property type="match status" value="1"/>
</dbReference>
<accession>A0A268NXD6</accession>